<evidence type="ECO:0000313" key="2">
    <source>
        <dbReference type="EMBL" id="KOS47924.1"/>
    </source>
</evidence>
<organism evidence="2 3">
    <name type="scientific">Penicillium nordicum</name>
    <dbReference type="NCBI Taxonomy" id="229535"/>
    <lineage>
        <taxon>Eukaryota</taxon>
        <taxon>Fungi</taxon>
        <taxon>Dikarya</taxon>
        <taxon>Ascomycota</taxon>
        <taxon>Pezizomycotina</taxon>
        <taxon>Eurotiomycetes</taxon>
        <taxon>Eurotiomycetidae</taxon>
        <taxon>Eurotiales</taxon>
        <taxon>Aspergillaceae</taxon>
        <taxon>Penicillium</taxon>
    </lineage>
</organism>
<accession>A0A0M8PG21</accession>
<comment type="caution">
    <text evidence="2">The sequence shown here is derived from an EMBL/GenBank/DDBJ whole genome shotgun (WGS) entry which is preliminary data.</text>
</comment>
<gene>
    <name evidence="2" type="ORF">ACN38_g1100</name>
</gene>
<keyword evidence="3" id="KW-1185">Reference proteome</keyword>
<dbReference type="EMBL" id="LHQQ01000010">
    <property type="protein sequence ID" value="KOS47924.1"/>
    <property type="molecule type" value="Genomic_DNA"/>
</dbReference>
<protein>
    <submittedName>
        <fullName evidence="2">Uncharacterized protein</fullName>
    </submittedName>
</protein>
<dbReference type="Proteomes" id="UP000037696">
    <property type="component" value="Unassembled WGS sequence"/>
</dbReference>
<evidence type="ECO:0000313" key="3">
    <source>
        <dbReference type="Proteomes" id="UP000037696"/>
    </source>
</evidence>
<keyword evidence="1" id="KW-0175">Coiled coil</keyword>
<name>A0A0M8PG21_9EURO</name>
<evidence type="ECO:0000256" key="1">
    <source>
        <dbReference type="SAM" id="Coils"/>
    </source>
</evidence>
<sequence>MLKKEWDEHQKVMNQFVPFENMVFQIDYCDEENRKNYVAQKKAAEAALAAEKDEKAKKLAEELAKAGDENAKKVKAAAIEKNHKEKLEKRVEFLLKWIQGAPWLAVDNWLVVKPKFERAKRSMEISKAGRLGENIKKRDELDRPIAAMKLV</sequence>
<dbReference type="AlphaFoldDB" id="A0A0M8PG21"/>
<dbReference type="OrthoDB" id="2562973at2759"/>
<feature type="coiled-coil region" evidence="1">
    <location>
        <begin position="34"/>
        <end position="69"/>
    </location>
</feature>
<reference evidence="2 3" key="1">
    <citation type="submission" date="2015-08" db="EMBL/GenBank/DDBJ databases">
        <title>Genome sequencing of Penicillium nordicum.</title>
        <authorList>
            <person name="Nguyen H.D."/>
            <person name="Seifert K.A."/>
        </authorList>
    </citation>
    <scope>NUCLEOTIDE SEQUENCE [LARGE SCALE GENOMIC DNA]</scope>
    <source>
        <strain evidence="2 3">DAOMC 185683</strain>
    </source>
</reference>
<proteinExistence type="predicted"/>